<dbReference type="SUPFAM" id="SSF75217">
    <property type="entry name" value="alpha/beta knot"/>
    <property type="match status" value="1"/>
</dbReference>
<dbReference type="GO" id="GO:0008173">
    <property type="term" value="F:RNA methyltransferase activity"/>
    <property type="evidence" value="ECO:0007669"/>
    <property type="project" value="InterPro"/>
</dbReference>
<sequence length="266" mass="29956">MKNEILEITSFSNEKLKYISGLKEKKNREKSGNFFIEGYREISRAKASDRIRFEFVLTSPDCYLGENEDELVRSLNAKIIRVPKSIFEKISYRDRPDGLIATAKFPDFQVPIDLKLDGAPILVIEGVEKPGNLGTILRTAEGAGFHNVFVADPRLDLLNPNVIRSSTGTLFTLNVYQGEIQELYPLFKNQGYRTVAVTPEAKSLYWDGNLKGKTALVFGSEQYGLSHFVRTQSDEYVSLPMKGVADSLNLAMSAGILMYEVLRQNR</sequence>
<organism evidence="5 6">
    <name type="scientific">Leptospira wolffii</name>
    <dbReference type="NCBI Taxonomy" id="409998"/>
    <lineage>
        <taxon>Bacteria</taxon>
        <taxon>Pseudomonadati</taxon>
        <taxon>Spirochaetota</taxon>
        <taxon>Spirochaetia</taxon>
        <taxon>Leptospirales</taxon>
        <taxon>Leptospiraceae</taxon>
        <taxon>Leptospira</taxon>
    </lineage>
</organism>
<evidence type="ECO:0000256" key="1">
    <source>
        <dbReference type="ARBA" id="ARBA00007228"/>
    </source>
</evidence>
<protein>
    <submittedName>
        <fullName evidence="5">rRNA methyltransferase</fullName>
    </submittedName>
</protein>
<dbReference type="InterPro" id="IPR053888">
    <property type="entry name" value="MRM3-like_sub_bind"/>
</dbReference>
<dbReference type="InterPro" id="IPR001537">
    <property type="entry name" value="SpoU_MeTrfase"/>
</dbReference>
<dbReference type="AlphaFoldDB" id="A0A2M9ZB34"/>
<dbReference type="InterPro" id="IPR013123">
    <property type="entry name" value="SpoU_subst-bd"/>
</dbReference>
<feature type="domain" description="RNA 2-O ribose methyltransferase substrate binding" evidence="4">
    <location>
        <begin position="35"/>
        <end position="109"/>
    </location>
</feature>
<keyword evidence="3 5" id="KW-0808">Transferase</keyword>
<dbReference type="InterPro" id="IPR029028">
    <property type="entry name" value="Alpha/beta_knot_MTases"/>
</dbReference>
<dbReference type="Pfam" id="PF22435">
    <property type="entry name" value="MRM3-like_sub_bind"/>
    <property type="match status" value="1"/>
</dbReference>
<dbReference type="Gene3D" id="3.40.1280.10">
    <property type="match status" value="1"/>
</dbReference>
<dbReference type="Pfam" id="PF00588">
    <property type="entry name" value="SpoU_methylase"/>
    <property type="match status" value="1"/>
</dbReference>
<evidence type="ECO:0000256" key="3">
    <source>
        <dbReference type="ARBA" id="ARBA00022679"/>
    </source>
</evidence>
<dbReference type="InterPro" id="IPR051259">
    <property type="entry name" value="rRNA_Methyltransferase"/>
</dbReference>
<gene>
    <name evidence="5" type="ORF">CH371_11845</name>
</gene>
<dbReference type="EMBL" id="NPDT01000004">
    <property type="protein sequence ID" value="PJZ65618.1"/>
    <property type="molecule type" value="Genomic_DNA"/>
</dbReference>
<dbReference type="InterPro" id="IPR029064">
    <property type="entry name" value="Ribosomal_eL30-like_sf"/>
</dbReference>
<dbReference type="PANTHER" id="PTHR43191:SF2">
    <property type="entry name" value="RRNA METHYLTRANSFERASE 3, MITOCHONDRIAL"/>
    <property type="match status" value="1"/>
</dbReference>
<proteinExistence type="inferred from homology"/>
<dbReference type="RefSeq" id="WP_100759077.1">
    <property type="nucleotide sequence ID" value="NZ_NPDT01000004.1"/>
</dbReference>
<reference evidence="5 6" key="1">
    <citation type="submission" date="2017-07" db="EMBL/GenBank/DDBJ databases">
        <title>Leptospira spp. isolated from tropical soils.</title>
        <authorList>
            <person name="Thibeaux R."/>
            <person name="Iraola G."/>
            <person name="Ferres I."/>
            <person name="Bierque E."/>
            <person name="Girault D."/>
            <person name="Soupe-Gilbert M.-E."/>
            <person name="Picardeau M."/>
            <person name="Goarant C."/>
        </authorList>
    </citation>
    <scope>NUCLEOTIDE SEQUENCE [LARGE SCALE GENOMIC DNA]</scope>
    <source>
        <strain evidence="5 6">FH2-C-A2</strain>
    </source>
</reference>
<dbReference type="SMART" id="SM00967">
    <property type="entry name" value="SpoU_sub_bind"/>
    <property type="match status" value="1"/>
</dbReference>
<dbReference type="PANTHER" id="PTHR43191">
    <property type="entry name" value="RRNA METHYLTRANSFERASE 3"/>
    <property type="match status" value="1"/>
</dbReference>
<dbReference type="Proteomes" id="UP000231912">
    <property type="component" value="Unassembled WGS sequence"/>
</dbReference>
<name>A0A2M9ZB34_9LEPT</name>
<dbReference type="CDD" id="cd18104">
    <property type="entry name" value="SpoU-like_RNA-MTase"/>
    <property type="match status" value="1"/>
</dbReference>
<comment type="caution">
    <text evidence="5">The sequence shown here is derived from an EMBL/GenBank/DDBJ whole genome shotgun (WGS) entry which is preliminary data.</text>
</comment>
<accession>A0A2M9ZB34</accession>
<comment type="similarity">
    <text evidence="1">Belongs to the class IV-like SAM-binding methyltransferase superfamily. RNA methyltransferase TrmH family.</text>
</comment>
<dbReference type="GO" id="GO:0005737">
    <property type="term" value="C:cytoplasm"/>
    <property type="evidence" value="ECO:0007669"/>
    <property type="project" value="UniProtKB-ARBA"/>
</dbReference>
<dbReference type="Gene3D" id="3.30.1330.30">
    <property type="match status" value="1"/>
</dbReference>
<dbReference type="GO" id="GO:0032259">
    <property type="term" value="P:methylation"/>
    <property type="evidence" value="ECO:0007669"/>
    <property type="project" value="UniProtKB-KW"/>
</dbReference>
<dbReference type="InterPro" id="IPR029026">
    <property type="entry name" value="tRNA_m1G_MTases_N"/>
</dbReference>
<evidence type="ECO:0000313" key="5">
    <source>
        <dbReference type="EMBL" id="PJZ65618.1"/>
    </source>
</evidence>
<evidence type="ECO:0000256" key="2">
    <source>
        <dbReference type="ARBA" id="ARBA00022603"/>
    </source>
</evidence>
<evidence type="ECO:0000313" key="6">
    <source>
        <dbReference type="Proteomes" id="UP000231912"/>
    </source>
</evidence>
<keyword evidence="2 5" id="KW-0489">Methyltransferase</keyword>
<evidence type="ECO:0000259" key="4">
    <source>
        <dbReference type="SMART" id="SM00967"/>
    </source>
</evidence>
<dbReference type="GO" id="GO:0003723">
    <property type="term" value="F:RNA binding"/>
    <property type="evidence" value="ECO:0007669"/>
    <property type="project" value="InterPro"/>
</dbReference>
<dbReference type="SUPFAM" id="SSF55315">
    <property type="entry name" value="L30e-like"/>
    <property type="match status" value="1"/>
</dbReference>
<dbReference type="GO" id="GO:0006396">
    <property type="term" value="P:RNA processing"/>
    <property type="evidence" value="ECO:0007669"/>
    <property type="project" value="InterPro"/>
</dbReference>